<evidence type="ECO:0000313" key="4">
    <source>
        <dbReference type="Proteomes" id="UP001139347"/>
    </source>
</evidence>
<protein>
    <submittedName>
        <fullName evidence="3">ParM/StbA family protein</fullName>
    </submittedName>
</protein>
<keyword evidence="4" id="KW-1185">Reference proteome</keyword>
<proteinExistence type="predicted"/>
<evidence type="ECO:0000259" key="2">
    <source>
        <dbReference type="Pfam" id="PF21522"/>
    </source>
</evidence>
<dbReference type="AlphaFoldDB" id="A0A9X1WIR4"/>
<dbReference type="InterPro" id="IPR043129">
    <property type="entry name" value="ATPase_NBD"/>
</dbReference>
<comment type="caution">
    <text evidence="3">The sequence shown here is derived from an EMBL/GenBank/DDBJ whole genome shotgun (WGS) entry which is preliminary data.</text>
</comment>
<dbReference type="Proteomes" id="UP001139347">
    <property type="component" value="Unassembled WGS sequence"/>
</dbReference>
<dbReference type="SUPFAM" id="SSF53067">
    <property type="entry name" value="Actin-like ATPase domain"/>
    <property type="match status" value="2"/>
</dbReference>
<dbReference type="Pfam" id="PF17989">
    <property type="entry name" value="ALP_N"/>
    <property type="match status" value="1"/>
</dbReference>
<organism evidence="3 4">
    <name type="scientific">Paenibacillus mangrovi</name>
    <dbReference type="NCBI Taxonomy" id="2931978"/>
    <lineage>
        <taxon>Bacteria</taxon>
        <taxon>Bacillati</taxon>
        <taxon>Bacillota</taxon>
        <taxon>Bacilli</taxon>
        <taxon>Bacillales</taxon>
        <taxon>Paenibacillaceae</taxon>
        <taxon>Paenibacillus</taxon>
    </lineage>
</organism>
<feature type="domain" description="Actin homologue MreB-like C-terminal" evidence="2">
    <location>
        <begin position="182"/>
        <end position="306"/>
    </location>
</feature>
<accession>A0A9X1WIR4</accession>
<dbReference type="InterPro" id="IPR049067">
    <property type="entry name" value="MreB-like_C"/>
</dbReference>
<sequence length="339" mass="37695">MAIAIGVDVANSFVKIASFSHNEDLLDSYPNTRRVVNPFEEKTDVLAPQTKETIYEIDGRAYTVGERGSNLITSSMGDIERYTSQGYIDETLIALAKHTKNGEDVIFCGGVPALHNYNKEMKTKLKELLTKRHTVIINGYPVTFIIRKSYILLQPLGVYMAVVYDSKGNMVQPDLAQEDTLIIDIGWGTTDVAIMRGSTLIRALDGGKAMNFAYKQILDGLRKLYPELHAEKITTLHMEEQLRHGDKFSWGNTEYDCSEIKKIAFDITAGAIIEEVKRGVADEGMTLRSFKSVIFAGGGLLSLSKYFKPYTESFNNVKVPNNSQMASAIGFGIYAKMKG</sequence>
<name>A0A9X1WIR4_9BACL</name>
<dbReference type="Pfam" id="PF21522">
    <property type="entry name" value="MreB-like_C"/>
    <property type="match status" value="1"/>
</dbReference>
<feature type="domain" description="Actin-like protein N-terminal" evidence="1">
    <location>
        <begin position="6"/>
        <end position="157"/>
    </location>
</feature>
<dbReference type="CDD" id="cd24021">
    <property type="entry name" value="ASKHA_NBD_ParM_Psk41-like"/>
    <property type="match status" value="1"/>
</dbReference>
<gene>
    <name evidence="3" type="ORF">MUG84_00080</name>
</gene>
<dbReference type="EMBL" id="JALIRP010000001">
    <property type="protein sequence ID" value="MCJ8010137.1"/>
    <property type="molecule type" value="Genomic_DNA"/>
</dbReference>
<dbReference type="InterPro" id="IPR040607">
    <property type="entry name" value="ALP_N"/>
</dbReference>
<evidence type="ECO:0000259" key="1">
    <source>
        <dbReference type="Pfam" id="PF17989"/>
    </source>
</evidence>
<dbReference type="Gene3D" id="3.30.420.40">
    <property type="match status" value="2"/>
</dbReference>
<dbReference type="RefSeq" id="WP_244717286.1">
    <property type="nucleotide sequence ID" value="NZ_JALIRP010000001.1"/>
</dbReference>
<reference evidence="3" key="1">
    <citation type="submission" date="2022-04" db="EMBL/GenBank/DDBJ databases">
        <title>Paenibacillus mangrovi sp. nov., a novel endophytic bacterium isolated from bark of Kandelia candel.</title>
        <authorList>
            <person name="Tuo L."/>
        </authorList>
    </citation>
    <scope>NUCLEOTIDE SEQUENCE</scope>
    <source>
        <strain evidence="3">KQZ6P-2</strain>
    </source>
</reference>
<evidence type="ECO:0000313" key="3">
    <source>
        <dbReference type="EMBL" id="MCJ8010137.1"/>
    </source>
</evidence>